<keyword evidence="2" id="KW-0723">Serine/threonine-protein kinase</keyword>
<dbReference type="InterPro" id="IPR020859">
    <property type="entry name" value="ROC"/>
</dbReference>
<dbReference type="InterPro" id="IPR050715">
    <property type="entry name" value="LRR-SigEffector_domain"/>
</dbReference>
<dbReference type="Pfam" id="PF08477">
    <property type="entry name" value="Roc"/>
    <property type="match status" value="1"/>
</dbReference>
<keyword evidence="4" id="KW-0808">Transferase</keyword>
<comment type="catalytic activity">
    <reaction evidence="10">
        <text>L-threonyl-[protein] + ATP = O-phospho-L-threonyl-[protein] + ADP + H(+)</text>
        <dbReference type="Rhea" id="RHEA:46608"/>
        <dbReference type="Rhea" id="RHEA-COMP:11060"/>
        <dbReference type="Rhea" id="RHEA-COMP:11605"/>
        <dbReference type="ChEBI" id="CHEBI:15378"/>
        <dbReference type="ChEBI" id="CHEBI:30013"/>
        <dbReference type="ChEBI" id="CHEBI:30616"/>
        <dbReference type="ChEBI" id="CHEBI:61977"/>
        <dbReference type="ChEBI" id="CHEBI:456216"/>
        <dbReference type="EC" id="2.7.11.1"/>
    </reaction>
</comment>
<keyword evidence="3" id="KW-0433">Leucine-rich repeat</keyword>
<dbReference type="Pfam" id="PF16095">
    <property type="entry name" value="COR-A"/>
    <property type="match status" value="1"/>
</dbReference>
<protein>
    <recommendedName>
        <fullName evidence="1">non-specific serine/threonine protein kinase</fullName>
        <ecNumber evidence="1">2.7.11.1</ecNumber>
    </recommendedName>
</protein>
<dbReference type="EMBL" id="CP061800">
    <property type="protein sequence ID" value="QTA85465.1"/>
    <property type="molecule type" value="Genomic_DNA"/>
</dbReference>
<evidence type="ECO:0000256" key="9">
    <source>
        <dbReference type="ARBA" id="ARBA00023134"/>
    </source>
</evidence>
<dbReference type="InterPro" id="IPR025875">
    <property type="entry name" value="Leu-rich_rpt_4"/>
</dbReference>
<dbReference type="SMART" id="SM00173">
    <property type="entry name" value="RAS"/>
    <property type="match status" value="1"/>
</dbReference>
<evidence type="ECO:0000256" key="5">
    <source>
        <dbReference type="ARBA" id="ARBA00022737"/>
    </source>
</evidence>
<dbReference type="InterPro" id="IPR001611">
    <property type="entry name" value="Leu-rich_rpt"/>
</dbReference>
<dbReference type="Pfam" id="PF13855">
    <property type="entry name" value="LRR_8"/>
    <property type="match status" value="3"/>
</dbReference>
<proteinExistence type="predicted"/>
<organism evidence="13 14">
    <name type="scientific">Desulfonema magnum</name>
    <dbReference type="NCBI Taxonomy" id="45655"/>
    <lineage>
        <taxon>Bacteria</taxon>
        <taxon>Pseudomonadati</taxon>
        <taxon>Thermodesulfobacteriota</taxon>
        <taxon>Desulfobacteria</taxon>
        <taxon>Desulfobacterales</taxon>
        <taxon>Desulfococcaceae</taxon>
        <taxon>Desulfonema</taxon>
    </lineage>
</organism>
<dbReference type="GO" id="GO:0005525">
    <property type="term" value="F:GTP binding"/>
    <property type="evidence" value="ECO:0007669"/>
    <property type="project" value="InterPro"/>
</dbReference>
<dbReference type="PANTHER" id="PTHR45752">
    <property type="entry name" value="LEUCINE-RICH REPEAT-CONTAINING"/>
    <property type="match status" value="1"/>
</dbReference>
<dbReference type="NCBIfam" id="TIGR00231">
    <property type="entry name" value="small_GTP"/>
    <property type="match status" value="1"/>
</dbReference>
<dbReference type="Gene3D" id="1.10.10.10">
    <property type="entry name" value="Winged helix-like DNA-binding domain superfamily/Winged helix DNA-binding domain"/>
    <property type="match status" value="1"/>
</dbReference>
<dbReference type="EC" id="2.7.11.1" evidence="1"/>
<dbReference type="PROSITE" id="PS51450">
    <property type="entry name" value="LRR"/>
    <property type="match status" value="10"/>
</dbReference>
<keyword evidence="7" id="KW-0418">Kinase</keyword>
<dbReference type="Gene3D" id="3.30.310.200">
    <property type="match status" value="1"/>
</dbReference>
<dbReference type="SMART" id="SM00369">
    <property type="entry name" value="LRR_TYP"/>
    <property type="match status" value="13"/>
</dbReference>
<dbReference type="GO" id="GO:0009274">
    <property type="term" value="C:peptidoglycan-based cell wall"/>
    <property type="evidence" value="ECO:0007669"/>
    <property type="project" value="UniProtKB-ARBA"/>
</dbReference>
<dbReference type="KEGG" id="dmm:dnm_014760"/>
<dbReference type="InterPro" id="IPR005225">
    <property type="entry name" value="Small_GTP-bd"/>
</dbReference>
<evidence type="ECO:0000313" key="13">
    <source>
        <dbReference type="EMBL" id="QTA85465.1"/>
    </source>
</evidence>
<keyword evidence="5" id="KW-0677">Repeat</keyword>
<dbReference type="GO" id="GO:0005524">
    <property type="term" value="F:ATP binding"/>
    <property type="evidence" value="ECO:0007669"/>
    <property type="project" value="UniProtKB-KW"/>
</dbReference>
<dbReference type="Pfam" id="PF00560">
    <property type="entry name" value="LRR_1"/>
    <property type="match status" value="1"/>
</dbReference>
<accession>A0A975BI37</accession>
<dbReference type="InterPro" id="IPR032675">
    <property type="entry name" value="LRR_dom_sf"/>
</dbReference>
<evidence type="ECO:0000256" key="6">
    <source>
        <dbReference type="ARBA" id="ARBA00022741"/>
    </source>
</evidence>
<dbReference type="Proteomes" id="UP000663722">
    <property type="component" value="Chromosome"/>
</dbReference>
<dbReference type="InterPro" id="IPR032171">
    <property type="entry name" value="COR-A"/>
</dbReference>
<evidence type="ECO:0000256" key="2">
    <source>
        <dbReference type="ARBA" id="ARBA00022527"/>
    </source>
</evidence>
<dbReference type="PRINTS" id="PR00019">
    <property type="entry name" value="LEURICHRPT"/>
</dbReference>
<keyword evidence="8" id="KW-0067">ATP-binding</keyword>
<dbReference type="Gene3D" id="1.10.10.2200">
    <property type="match status" value="1"/>
</dbReference>
<keyword evidence="9" id="KW-0342">GTP-binding</keyword>
<name>A0A975BI37_9BACT</name>
<dbReference type="AlphaFoldDB" id="A0A975BI37"/>
<dbReference type="Gene3D" id="3.40.50.300">
    <property type="entry name" value="P-loop containing nucleotide triphosphate hydrolases"/>
    <property type="match status" value="1"/>
</dbReference>
<evidence type="ECO:0000259" key="12">
    <source>
        <dbReference type="PROSITE" id="PS51424"/>
    </source>
</evidence>
<dbReference type="GO" id="GO:0004674">
    <property type="term" value="F:protein serine/threonine kinase activity"/>
    <property type="evidence" value="ECO:0007669"/>
    <property type="project" value="UniProtKB-KW"/>
</dbReference>
<dbReference type="SMART" id="SM00176">
    <property type="entry name" value="RAN"/>
    <property type="match status" value="1"/>
</dbReference>
<dbReference type="RefSeq" id="WP_207681521.1">
    <property type="nucleotide sequence ID" value="NZ_CP061800.1"/>
</dbReference>
<dbReference type="PRINTS" id="PR00449">
    <property type="entry name" value="RASTRNSFRMNG"/>
</dbReference>
<dbReference type="InterPro" id="IPR036388">
    <property type="entry name" value="WH-like_DNA-bd_sf"/>
</dbReference>
<dbReference type="InterPro" id="IPR057263">
    <property type="entry name" value="COR-B"/>
</dbReference>
<evidence type="ECO:0000256" key="8">
    <source>
        <dbReference type="ARBA" id="ARBA00022840"/>
    </source>
</evidence>
<dbReference type="SUPFAM" id="SSF52540">
    <property type="entry name" value="P-loop containing nucleoside triphosphate hydrolases"/>
    <property type="match status" value="1"/>
</dbReference>
<comment type="catalytic activity">
    <reaction evidence="11">
        <text>L-seryl-[protein] + ATP = O-phospho-L-seryl-[protein] + ADP + H(+)</text>
        <dbReference type="Rhea" id="RHEA:17989"/>
        <dbReference type="Rhea" id="RHEA-COMP:9863"/>
        <dbReference type="Rhea" id="RHEA-COMP:11604"/>
        <dbReference type="ChEBI" id="CHEBI:15378"/>
        <dbReference type="ChEBI" id="CHEBI:29999"/>
        <dbReference type="ChEBI" id="CHEBI:30616"/>
        <dbReference type="ChEBI" id="CHEBI:83421"/>
        <dbReference type="ChEBI" id="CHEBI:456216"/>
        <dbReference type="EC" id="2.7.11.1"/>
    </reaction>
</comment>
<dbReference type="Pfam" id="PF12799">
    <property type="entry name" value="LRR_4"/>
    <property type="match status" value="1"/>
</dbReference>
<dbReference type="InterPro" id="IPR027417">
    <property type="entry name" value="P-loop_NTPase"/>
</dbReference>
<keyword evidence="14" id="KW-1185">Reference proteome</keyword>
<evidence type="ECO:0000256" key="1">
    <source>
        <dbReference type="ARBA" id="ARBA00012513"/>
    </source>
</evidence>
<evidence type="ECO:0000256" key="4">
    <source>
        <dbReference type="ARBA" id="ARBA00022679"/>
    </source>
</evidence>
<feature type="domain" description="Roc" evidence="12">
    <location>
        <begin position="407"/>
        <end position="577"/>
    </location>
</feature>
<dbReference type="PROSITE" id="PS51424">
    <property type="entry name" value="ROC"/>
    <property type="match status" value="1"/>
</dbReference>
<evidence type="ECO:0000256" key="7">
    <source>
        <dbReference type="ARBA" id="ARBA00022777"/>
    </source>
</evidence>
<dbReference type="InterPro" id="IPR003591">
    <property type="entry name" value="Leu-rich_rpt_typical-subtyp"/>
</dbReference>
<dbReference type="SMART" id="SM00364">
    <property type="entry name" value="LRR_BAC"/>
    <property type="match status" value="11"/>
</dbReference>
<dbReference type="SMART" id="SM00175">
    <property type="entry name" value="RAB"/>
    <property type="match status" value="1"/>
</dbReference>
<dbReference type="PANTHER" id="PTHR45752:SF187">
    <property type="entry name" value="LEUCINE-RICH REPEAT AND IQ DOMAIN-CONTAINING PROTEIN 4"/>
    <property type="match status" value="1"/>
</dbReference>
<dbReference type="FunFam" id="3.80.10.10:FF:001164">
    <property type="entry name" value="GH01279p"/>
    <property type="match status" value="1"/>
</dbReference>
<sequence length="934" mass="108494">MLQISRPRGTRNGVVANILSLRDFSNTHSGEDKKMIREELLEIIRQAEIEQIAELDLSEYEITSLPPEIGRLTSLQGLILRGLTNIPKEIGHLRNLTRLYLSSNELSELPKEIAQLRNLDILDLSSNELREFPIEITHLRNLTRLYLNSNGVRELPREISHLRNLTILYLSSNDLKALPAEISHLRNLSVLYLSSNKLRELPAEISHLRHLTELNLSSNNLSEVPGEISQLKNLTRLDLSSNKLKRIPGEIAHLRNLTELNLSSNELEHMPEEIFQLKNLTELNLSSNKLKQVPEGIFQLRNLERLYLSFNELRELPGEIRELEHLTILDLSSNELKRLPAEIAQLSHLSVLYLDSNELGLLPREIVHLEKLIHLDLNKNPLTFPPLEIASQGLSAIREYLKKSGKGGQTLYEGKLMVVGQGGVGKTCLIKRLTMNEYSDRETTTEGIDIHLWKVASPDEMTTQMSLNVWDFGGQEIYHATHQFFLTQRSLYILVWDARQEEEYGRIDYWLNCIETFAEDSPVVIVMNKCDERDKDLNLKQLKQRCPQIIASKKVSARKGIGIDALRDFIRKEAWELPLMGTFWPSSWLAVRRALRATSRYYITYKKYLQACKKVDIEESEAKTLSRYLHDLGIILHFQDDALLKETVILKPEWGTDAVYKVLDAKIVQERNGILYNKDLQKIWKDRKLYPKDKYATILQLMTNFELAFPFGEGDRHIVTEFLSPKEIEYDWNPRDFLRFEYHYEFLPAGVMTRLIVRMHEFLAEHEGEKLCWREGAYFQYKGSHALIKIRPYAKAAVIQIDGAGRRDFLALIRFHFAAIHKSIRKIRFREKVPCICTPGCDCRFDYNFLLKCEEKGIKSVICEKQADYINVGKLLDSIEKAEVRQERRQEGTEGRFQRHRMETDRMIFAGEQKLRNRLGTFIQNVFSKFRFAK</sequence>
<evidence type="ECO:0000256" key="11">
    <source>
        <dbReference type="ARBA" id="ARBA00048679"/>
    </source>
</evidence>
<dbReference type="SUPFAM" id="SSF52047">
    <property type="entry name" value="RNI-like"/>
    <property type="match status" value="1"/>
</dbReference>
<evidence type="ECO:0000256" key="10">
    <source>
        <dbReference type="ARBA" id="ARBA00047899"/>
    </source>
</evidence>
<evidence type="ECO:0000256" key="3">
    <source>
        <dbReference type="ARBA" id="ARBA00022614"/>
    </source>
</evidence>
<gene>
    <name evidence="13" type="ORF">dnm_014760</name>
</gene>
<reference evidence="13" key="1">
    <citation type="journal article" date="2021" name="Microb. Physiol.">
        <title>Proteogenomic Insights into the Physiology of Marine, Sulfate-Reducing, Filamentous Desulfonema limicola and Desulfonema magnum.</title>
        <authorList>
            <person name="Schnaars V."/>
            <person name="Wohlbrand L."/>
            <person name="Scheve S."/>
            <person name="Hinrichs C."/>
            <person name="Reinhardt R."/>
            <person name="Rabus R."/>
        </authorList>
    </citation>
    <scope>NUCLEOTIDE SEQUENCE</scope>
    <source>
        <strain evidence="13">4be13</strain>
    </source>
</reference>
<dbReference type="Gene3D" id="3.80.10.10">
    <property type="entry name" value="Ribonuclease Inhibitor"/>
    <property type="match status" value="3"/>
</dbReference>
<dbReference type="SMART" id="SM00365">
    <property type="entry name" value="LRR_SD22"/>
    <property type="match status" value="7"/>
</dbReference>
<dbReference type="PROSITE" id="PS51419">
    <property type="entry name" value="RAB"/>
    <property type="match status" value="1"/>
</dbReference>
<keyword evidence="6" id="KW-0547">Nucleotide-binding</keyword>
<evidence type="ECO:0000313" key="14">
    <source>
        <dbReference type="Proteomes" id="UP000663722"/>
    </source>
</evidence>
<dbReference type="Pfam" id="PF25497">
    <property type="entry name" value="COR-B"/>
    <property type="match status" value="1"/>
</dbReference>